<dbReference type="AlphaFoldDB" id="A0A4Z2JIC2"/>
<sequence>MAGAQSPLSWSSRAGDPQGSFGESHVVGHWVAGGEEVVGAVGLGLRASSTAQESTASHREEAASPADEHGITELKAAEKNTQSYRVHFIPTVDTSSATAERKMLSSITPLVACTSARGADMGIVAATVTARPTSERKKPSSCSPELAIASR</sequence>
<feature type="region of interest" description="Disordered" evidence="1">
    <location>
        <begin position="1"/>
        <end position="27"/>
    </location>
</feature>
<accession>A0A4Z2JIC2</accession>
<reference evidence="2 3" key="1">
    <citation type="submission" date="2019-03" db="EMBL/GenBank/DDBJ databases">
        <title>First draft genome of Liparis tanakae, snailfish: a comprehensive survey of snailfish specific genes.</title>
        <authorList>
            <person name="Kim W."/>
            <person name="Song I."/>
            <person name="Jeong J.-H."/>
            <person name="Kim D."/>
            <person name="Kim S."/>
            <person name="Ryu S."/>
            <person name="Song J.Y."/>
            <person name="Lee S.K."/>
        </authorList>
    </citation>
    <scope>NUCLEOTIDE SEQUENCE [LARGE SCALE GENOMIC DNA]</scope>
    <source>
        <tissue evidence="2">Muscle</tissue>
    </source>
</reference>
<dbReference type="EMBL" id="SRLO01000002">
    <property type="protein sequence ID" value="TNN89378.1"/>
    <property type="molecule type" value="Genomic_DNA"/>
</dbReference>
<evidence type="ECO:0000313" key="3">
    <source>
        <dbReference type="Proteomes" id="UP000314294"/>
    </source>
</evidence>
<organism evidence="2 3">
    <name type="scientific">Liparis tanakae</name>
    <name type="common">Tanaka's snailfish</name>
    <dbReference type="NCBI Taxonomy" id="230148"/>
    <lineage>
        <taxon>Eukaryota</taxon>
        <taxon>Metazoa</taxon>
        <taxon>Chordata</taxon>
        <taxon>Craniata</taxon>
        <taxon>Vertebrata</taxon>
        <taxon>Euteleostomi</taxon>
        <taxon>Actinopterygii</taxon>
        <taxon>Neopterygii</taxon>
        <taxon>Teleostei</taxon>
        <taxon>Neoteleostei</taxon>
        <taxon>Acanthomorphata</taxon>
        <taxon>Eupercaria</taxon>
        <taxon>Perciformes</taxon>
        <taxon>Cottioidei</taxon>
        <taxon>Cottales</taxon>
        <taxon>Liparidae</taxon>
        <taxon>Liparis</taxon>
    </lineage>
</organism>
<feature type="region of interest" description="Disordered" evidence="1">
    <location>
        <begin position="130"/>
        <end position="151"/>
    </location>
</feature>
<evidence type="ECO:0000313" key="2">
    <source>
        <dbReference type="EMBL" id="TNN89378.1"/>
    </source>
</evidence>
<gene>
    <name evidence="2" type="ORF">EYF80_000666</name>
</gene>
<feature type="compositionally biased region" description="Polar residues" evidence="1">
    <location>
        <begin position="1"/>
        <end position="12"/>
    </location>
</feature>
<feature type="compositionally biased region" description="Basic and acidic residues" evidence="1">
    <location>
        <begin position="56"/>
        <end position="78"/>
    </location>
</feature>
<proteinExistence type="predicted"/>
<evidence type="ECO:0000256" key="1">
    <source>
        <dbReference type="SAM" id="MobiDB-lite"/>
    </source>
</evidence>
<dbReference type="Proteomes" id="UP000314294">
    <property type="component" value="Unassembled WGS sequence"/>
</dbReference>
<comment type="caution">
    <text evidence="2">The sequence shown here is derived from an EMBL/GenBank/DDBJ whole genome shotgun (WGS) entry which is preliminary data.</text>
</comment>
<name>A0A4Z2JIC2_9TELE</name>
<keyword evidence="3" id="KW-1185">Reference proteome</keyword>
<protein>
    <submittedName>
        <fullName evidence="2">Uncharacterized protein</fullName>
    </submittedName>
</protein>
<feature type="region of interest" description="Disordered" evidence="1">
    <location>
        <begin position="48"/>
        <end position="78"/>
    </location>
</feature>